<dbReference type="AlphaFoldDB" id="A0A1D2N278"/>
<dbReference type="InterPro" id="IPR011992">
    <property type="entry name" value="EF-hand-dom_pair"/>
</dbReference>
<keyword evidence="2" id="KW-0732">Signal</keyword>
<sequence length="555" mass="62572">MGFFKSCIAPDVGYVSGPGHNSKSLSFLIITSVLINGFVISADNLTPRGVPLSRAALYDPQKNFSCLDGSKLIPFSFVNDDYCDCNDGSDEPGTSACVRGSFYCLNAGHISAYISSSRVNDGVCDCCDGSDEVGTITCANTCEEMGRAAREEAERQAKLAKEGFQKRLEMVSKGKSYRKEKEEERTRLDADRQIAESMKNEKLQLKEQVEQPEKDALEKYRLIQEEKQKQEDEQEKAKSENEAEALFNLLDSNGDDKITLDEIKVRQTFDKNKDGVVDESEAMFFLNMNEEMGRDEFLKSGWLLVKPFFMMEQGMFKPPESGGGQAASDDYEDDLGKLDDIQNEQQDSAKPDVPGVEPTELEEEEEEEGEEQHDDDVETDPEPIVDADPKYDEETQALINQANKAREEYNEADRNLRESVRRLEEVNELLNSDFGDDDRFAPMHGECFDYEDKEYIYTLCPFKSATQKIRSGGDVNLGKWNAWSGPETDKYSSMLYDRGQSCWNGPQRSAKVALRCGLDNRLISVSEPSRCEYQFEFETPASCQKPEASNSHDEL</sequence>
<dbReference type="SUPFAM" id="SSF57424">
    <property type="entry name" value="LDL receptor-like module"/>
    <property type="match status" value="1"/>
</dbReference>
<dbReference type="PANTHER" id="PTHR12630">
    <property type="entry name" value="N-LINKED OLIGOSACCHARIDE PROCESSING"/>
    <property type="match status" value="1"/>
</dbReference>
<protein>
    <recommendedName>
        <fullName evidence="1">Glucosidase 2 subunit beta</fullName>
    </recommendedName>
</protein>
<dbReference type="OMA" id="YENGQHC"/>
<evidence type="ECO:0000259" key="8">
    <source>
        <dbReference type="PROSITE" id="PS50222"/>
    </source>
</evidence>
<dbReference type="Pfam" id="PF12999">
    <property type="entry name" value="PRKCSH-like"/>
    <property type="match status" value="1"/>
</dbReference>
<dbReference type="CDD" id="cd22265">
    <property type="entry name" value="UDM1_RNF168"/>
    <property type="match status" value="1"/>
</dbReference>
<organism evidence="10 11">
    <name type="scientific">Orchesella cincta</name>
    <name type="common">Springtail</name>
    <name type="synonym">Podura cincta</name>
    <dbReference type="NCBI Taxonomy" id="48709"/>
    <lineage>
        <taxon>Eukaryota</taxon>
        <taxon>Metazoa</taxon>
        <taxon>Ecdysozoa</taxon>
        <taxon>Arthropoda</taxon>
        <taxon>Hexapoda</taxon>
        <taxon>Collembola</taxon>
        <taxon>Entomobryomorpha</taxon>
        <taxon>Entomobryoidea</taxon>
        <taxon>Orchesellidae</taxon>
        <taxon>Orchesellinae</taxon>
        <taxon>Orchesella</taxon>
    </lineage>
</organism>
<dbReference type="PROSITE" id="PS50222">
    <property type="entry name" value="EF_HAND_2"/>
    <property type="match status" value="1"/>
</dbReference>
<feature type="coiled-coil region" evidence="6">
    <location>
        <begin position="392"/>
        <end position="429"/>
    </location>
</feature>
<dbReference type="SUPFAM" id="SSF50911">
    <property type="entry name" value="Mannose 6-phosphate receptor domain"/>
    <property type="match status" value="1"/>
</dbReference>
<dbReference type="InterPro" id="IPR044865">
    <property type="entry name" value="MRH_dom"/>
</dbReference>
<evidence type="ECO:0000256" key="1">
    <source>
        <dbReference type="ARBA" id="ARBA00022387"/>
    </source>
</evidence>
<feature type="region of interest" description="Disordered" evidence="7">
    <location>
        <begin position="343"/>
        <end position="390"/>
    </location>
</feature>
<dbReference type="GO" id="GO:0006491">
    <property type="term" value="P:N-glycan processing"/>
    <property type="evidence" value="ECO:0007669"/>
    <property type="project" value="TreeGrafter"/>
</dbReference>
<evidence type="ECO:0000313" key="10">
    <source>
        <dbReference type="EMBL" id="ODM99396.1"/>
    </source>
</evidence>
<feature type="domain" description="MRH" evidence="9">
    <location>
        <begin position="445"/>
        <end position="545"/>
    </location>
</feature>
<dbReference type="PANTHER" id="PTHR12630:SF1">
    <property type="entry name" value="GLUCOSIDASE 2 SUBUNIT BETA"/>
    <property type="match status" value="1"/>
</dbReference>
<evidence type="ECO:0000313" key="11">
    <source>
        <dbReference type="Proteomes" id="UP000094527"/>
    </source>
</evidence>
<evidence type="ECO:0000256" key="6">
    <source>
        <dbReference type="SAM" id="Coils"/>
    </source>
</evidence>
<dbReference type="InterPro" id="IPR028146">
    <property type="entry name" value="PRKCSH_N"/>
</dbReference>
<proteinExistence type="predicted"/>
<dbReference type="OrthoDB" id="28322at2759"/>
<evidence type="ECO:0000259" key="9">
    <source>
        <dbReference type="PROSITE" id="PS51914"/>
    </source>
</evidence>
<feature type="domain" description="EF-hand" evidence="8">
    <location>
        <begin position="238"/>
        <end position="273"/>
    </location>
</feature>
<dbReference type="Gene3D" id="2.70.130.10">
    <property type="entry name" value="Mannose-6-phosphate receptor binding domain"/>
    <property type="match status" value="1"/>
</dbReference>
<keyword evidence="11" id="KW-1185">Reference proteome</keyword>
<dbReference type="GO" id="GO:0017177">
    <property type="term" value="C:glucosidase II complex"/>
    <property type="evidence" value="ECO:0007669"/>
    <property type="project" value="TreeGrafter"/>
</dbReference>
<evidence type="ECO:0000256" key="4">
    <source>
        <dbReference type="ARBA" id="ARBA00022837"/>
    </source>
</evidence>
<dbReference type="Gene3D" id="1.10.238.10">
    <property type="entry name" value="EF-hand"/>
    <property type="match status" value="1"/>
</dbReference>
<dbReference type="SUPFAM" id="SSF47473">
    <property type="entry name" value="EF-hand"/>
    <property type="match status" value="1"/>
</dbReference>
<dbReference type="InterPro" id="IPR018247">
    <property type="entry name" value="EF_Hand_1_Ca_BS"/>
</dbReference>
<dbReference type="GO" id="GO:0005509">
    <property type="term" value="F:calcium ion binding"/>
    <property type="evidence" value="ECO:0007669"/>
    <property type="project" value="InterPro"/>
</dbReference>
<dbReference type="Pfam" id="PF13015">
    <property type="entry name" value="PRKCSH_1"/>
    <property type="match status" value="1"/>
</dbReference>
<dbReference type="InterPro" id="IPR002048">
    <property type="entry name" value="EF_hand_dom"/>
</dbReference>
<reference evidence="10 11" key="1">
    <citation type="journal article" date="2016" name="Genome Biol. Evol.">
        <title>Gene Family Evolution Reflects Adaptation to Soil Environmental Stressors in the Genome of the Collembolan Orchesella cincta.</title>
        <authorList>
            <person name="Faddeeva-Vakhrusheva A."/>
            <person name="Derks M.F."/>
            <person name="Anvar S.Y."/>
            <person name="Agamennone V."/>
            <person name="Suring W."/>
            <person name="Smit S."/>
            <person name="van Straalen N.M."/>
            <person name="Roelofs D."/>
        </authorList>
    </citation>
    <scope>NUCLEOTIDE SEQUENCE [LARGE SCALE GENOMIC DNA]</scope>
    <source>
        <tissue evidence="10">Mixed pool</tissue>
    </source>
</reference>
<keyword evidence="4" id="KW-0106">Calcium</keyword>
<evidence type="ECO:0000256" key="3">
    <source>
        <dbReference type="ARBA" id="ARBA00022824"/>
    </source>
</evidence>
<evidence type="ECO:0000256" key="7">
    <source>
        <dbReference type="SAM" id="MobiDB-lite"/>
    </source>
</evidence>
<accession>A0A1D2N278</accession>
<dbReference type="InterPro" id="IPR039794">
    <property type="entry name" value="Gtb1-like"/>
</dbReference>
<evidence type="ECO:0000256" key="2">
    <source>
        <dbReference type="ARBA" id="ARBA00022729"/>
    </source>
</evidence>
<name>A0A1D2N278_ORCCI</name>
<dbReference type="PROSITE" id="PS00018">
    <property type="entry name" value="EF_HAND_1"/>
    <property type="match status" value="1"/>
</dbReference>
<dbReference type="InterPro" id="IPR009011">
    <property type="entry name" value="Man6P_isomerase_rcpt-bd_dom_sf"/>
</dbReference>
<keyword evidence="6" id="KW-0175">Coiled coil</keyword>
<dbReference type="InterPro" id="IPR036607">
    <property type="entry name" value="PRKCSH"/>
</dbReference>
<dbReference type="InterPro" id="IPR036055">
    <property type="entry name" value="LDL_receptor-like_sf"/>
</dbReference>
<dbReference type="EMBL" id="LJIJ01000284">
    <property type="protein sequence ID" value="ODM99396.1"/>
    <property type="molecule type" value="Genomic_DNA"/>
</dbReference>
<comment type="caution">
    <text evidence="10">The sequence shown here is derived from an EMBL/GenBank/DDBJ whole genome shotgun (WGS) entry which is preliminary data.</text>
</comment>
<keyword evidence="3" id="KW-0256">Endoplasmic reticulum</keyword>
<gene>
    <name evidence="10" type="ORF">Ocin01_07281</name>
</gene>
<dbReference type="STRING" id="48709.A0A1D2N278"/>
<dbReference type="PROSITE" id="PS51914">
    <property type="entry name" value="MRH"/>
    <property type="match status" value="1"/>
</dbReference>
<feature type="compositionally biased region" description="Acidic residues" evidence="7">
    <location>
        <begin position="359"/>
        <end position="385"/>
    </location>
</feature>
<keyword evidence="5" id="KW-1015">Disulfide bond</keyword>
<feature type="coiled-coil region" evidence="6">
    <location>
        <begin position="178"/>
        <end position="249"/>
    </location>
</feature>
<dbReference type="Proteomes" id="UP000094527">
    <property type="component" value="Unassembled WGS sequence"/>
</dbReference>
<evidence type="ECO:0000256" key="5">
    <source>
        <dbReference type="ARBA" id="ARBA00023157"/>
    </source>
</evidence>